<feature type="compositionally biased region" description="Low complexity" evidence="3">
    <location>
        <begin position="45"/>
        <end position="54"/>
    </location>
</feature>
<dbReference type="PRINTS" id="PR00834">
    <property type="entry name" value="PROTEASES2C"/>
</dbReference>
<feature type="region of interest" description="Disordered" evidence="3">
    <location>
        <begin position="95"/>
        <end position="120"/>
    </location>
</feature>
<keyword evidence="4" id="KW-0472">Membrane</keyword>
<feature type="region of interest" description="Disordered" evidence="3">
    <location>
        <begin position="435"/>
        <end position="465"/>
    </location>
</feature>
<dbReference type="InterPro" id="IPR051201">
    <property type="entry name" value="Chloro_Bact_Ser_Proteases"/>
</dbReference>
<keyword evidence="2" id="KW-0378">Hydrolase</keyword>
<keyword evidence="4" id="KW-1133">Transmembrane helix</keyword>
<sequence length="517" mass="52275">MSDEAGQGSDGSTPPDASATPEPPRTRDDEPPAFPPPPAHGRDSAGPWSAPGQGWPAGGGPQPQWGFPHPAGQPTVPPYAGTPYAYPGAQVPGAWGFPQRPGGGGGAAMPPYDADSGPVPGFGYGGPPPQYPPLPYAFAVEEPPEPREPMRWTWRAAAGLALIALAAGVLGGGLGAMAANRGEERVTLRQPASSGPERPRDTIAGLAASTLPGVVYIHASKGGKQATGTGFVLDGNGFILTNNHVVADAADGGQIRVVFNGGEMVEGRVVGRDAGYDLAVVRVENVRGLAPLALGDSDTVQVGDPVIAIGAPYNLEGTVTSGIISAKDRAVSAGGSGADVSYISALQTDAPINPGNSGGPLIDASGRVIGVNSAIRSAGEGGDSEPFGSEQGVGSIGLGFAIPINQAKRVAQQLIDRGKAVHPVMGVSLDVKYTGPGARVSDKDNEGQPPVRPGGPADRAGLKPGDVVTAIDGKRVDDAEELIVAVRSKAPGDQVALTVQRDGKDVELKLTLEGEDS</sequence>
<dbReference type="Gene3D" id="2.30.42.10">
    <property type="match status" value="1"/>
</dbReference>
<dbReference type="InterPro" id="IPR001478">
    <property type="entry name" value="PDZ"/>
</dbReference>
<dbReference type="EMBL" id="JAKFHA010000041">
    <property type="protein sequence ID" value="MCF2532922.1"/>
    <property type="molecule type" value="Genomic_DNA"/>
</dbReference>
<feature type="domain" description="PDZ" evidence="5">
    <location>
        <begin position="451"/>
        <end position="503"/>
    </location>
</feature>
<reference evidence="6" key="1">
    <citation type="submission" date="2022-01" db="EMBL/GenBank/DDBJ databases">
        <title>Genome-Based Taxonomic Classification of the Phylum Actinobacteria.</title>
        <authorList>
            <person name="Gao Y."/>
        </authorList>
    </citation>
    <scope>NUCLEOTIDE SEQUENCE</scope>
    <source>
        <strain evidence="6">KLBMP 8922</strain>
    </source>
</reference>
<dbReference type="RefSeq" id="WP_235057696.1">
    <property type="nucleotide sequence ID" value="NZ_JAKFHA010000041.1"/>
</dbReference>
<protein>
    <submittedName>
        <fullName evidence="6">Trypsin-like peptidase domain-containing protein</fullName>
    </submittedName>
</protein>
<dbReference type="AlphaFoldDB" id="A0AA41U6F4"/>
<accession>A0AA41U6F4</accession>
<dbReference type="SMART" id="SM00228">
    <property type="entry name" value="PDZ"/>
    <property type="match status" value="1"/>
</dbReference>
<dbReference type="PANTHER" id="PTHR43343">
    <property type="entry name" value="PEPTIDASE S12"/>
    <property type="match status" value="1"/>
</dbReference>
<dbReference type="Proteomes" id="UP001165378">
    <property type="component" value="Unassembled WGS sequence"/>
</dbReference>
<organism evidence="6 7">
    <name type="scientific">Yinghuangia soli</name>
    <dbReference type="NCBI Taxonomy" id="2908204"/>
    <lineage>
        <taxon>Bacteria</taxon>
        <taxon>Bacillati</taxon>
        <taxon>Actinomycetota</taxon>
        <taxon>Actinomycetes</taxon>
        <taxon>Kitasatosporales</taxon>
        <taxon>Streptomycetaceae</taxon>
        <taxon>Yinghuangia</taxon>
    </lineage>
</organism>
<dbReference type="PROSITE" id="PS50106">
    <property type="entry name" value="PDZ"/>
    <property type="match status" value="1"/>
</dbReference>
<dbReference type="GO" id="GO:0004252">
    <property type="term" value="F:serine-type endopeptidase activity"/>
    <property type="evidence" value="ECO:0007669"/>
    <property type="project" value="InterPro"/>
</dbReference>
<dbReference type="PANTHER" id="PTHR43343:SF3">
    <property type="entry name" value="PROTEASE DO-LIKE 8, CHLOROPLASTIC"/>
    <property type="match status" value="1"/>
</dbReference>
<feature type="transmembrane region" description="Helical" evidence="4">
    <location>
        <begin position="156"/>
        <end position="179"/>
    </location>
</feature>
<evidence type="ECO:0000256" key="2">
    <source>
        <dbReference type="ARBA" id="ARBA00022801"/>
    </source>
</evidence>
<dbReference type="Pfam" id="PF13365">
    <property type="entry name" value="Trypsin_2"/>
    <property type="match status" value="1"/>
</dbReference>
<evidence type="ECO:0000259" key="5">
    <source>
        <dbReference type="PROSITE" id="PS50106"/>
    </source>
</evidence>
<keyword evidence="4" id="KW-0812">Transmembrane</keyword>
<proteinExistence type="predicted"/>
<feature type="region of interest" description="Disordered" evidence="3">
    <location>
        <begin position="1"/>
        <end position="76"/>
    </location>
</feature>
<dbReference type="Gene3D" id="2.40.10.120">
    <property type="match status" value="1"/>
</dbReference>
<keyword evidence="1" id="KW-0645">Protease</keyword>
<dbReference type="InterPro" id="IPR009003">
    <property type="entry name" value="Peptidase_S1_PA"/>
</dbReference>
<name>A0AA41U6F4_9ACTN</name>
<evidence type="ECO:0000313" key="6">
    <source>
        <dbReference type="EMBL" id="MCF2532922.1"/>
    </source>
</evidence>
<evidence type="ECO:0000256" key="4">
    <source>
        <dbReference type="SAM" id="Phobius"/>
    </source>
</evidence>
<dbReference type="InterPro" id="IPR001940">
    <property type="entry name" value="Peptidase_S1C"/>
</dbReference>
<dbReference type="Pfam" id="PF13180">
    <property type="entry name" value="PDZ_2"/>
    <property type="match status" value="1"/>
</dbReference>
<keyword evidence="7" id="KW-1185">Reference proteome</keyword>
<comment type="caution">
    <text evidence="6">The sequence shown here is derived from an EMBL/GenBank/DDBJ whole genome shotgun (WGS) entry which is preliminary data.</text>
</comment>
<dbReference type="InterPro" id="IPR036034">
    <property type="entry name" value="PDZ_sf"/>
</dbReference>
<dbReference type="GO" id="GO:0006508">
    <property type="term" value="P:proteolysis"/>
    <property type="evidence" value="ECO:0007669"/>
    <property type="project" value="UniProtKB-KW"/>
</dbReference>
<dbReference type="SUPFAM" id="SSF50494">
    <property type="entry name" value="Trypsin-like serine proteases"/>
    <property type="match status" value="1"/>
</dbReference>
<evidence type="ECO:0000256" key="3">
    <source>
        <dbReference type="SAM" id="MobiDB-lite"/>
    </source>
</evidence>
<gene>
    <name evidence="6" type="ORF">LZ495_37715</name>
</gene>
<feature type="compositionally biased region" description="Low complexity" evidence="3">
    <location>
        <begin position="108"/>
        <end position="119"/>
    </location>
</feature>
<dbReference type="SUPFAM" id="SSF50156">
    <property type="entry name" value="PDZ domain-like"/>
    <property type="match status" value="1"/>
</dbReference>
<evidence type="ECO:0000256" key="1">
    <source>
        <dbReference type="ARBA" id="ARBA00022670"/>
    </source>
</evidence>
<evidence type="ECO:0000313" key="7">
    <source>
        <dbReference type="Proteomes" id="UP001165378"/>
    </source>
</evidence>